<evidence type="ECO:0000256" key="16">
    <source>
        <dbReference type="ARBA" id="ARBA00048088"/>
    </source>
</evidence>
<keyword evidence="4 18" id="KW-0285">Flavoprotein</keyword>
<dbReference type="GO" id="GO:0050660">
    <property type="term" value="F:flavin adenine dinucleotide binding"/>
    <property type="evidence" value="ECO:0007669"/>
    <property type="project" value="InterPro"/>
</dbReference>
<comment type="catalytic activity">
    <reaction evidence="16">
        <text>trimethylamine + NADPH + O2 = trimethylamine N-oxide + NADP(+) + H2O</text>
        <dbReference type="Rhea" id="RHEA:31979"/>
        <dbReference type="ChEBI" id="CHEBI:15377"/>
        <dbReference type="ChEBI" id="CHEBI:15379"/>
        <dbReference type="ChEBI" id="CHEBI:15724"/>
        <dbReference type="ChEBI" id="CHEBI:57783"/>
        <dbReference type="ChEBI" id="CHEBI:58349"/>
        <dbReference type="ChEBI" id="CHEBI:58389"/>
        <dbReference type="EC" id="1.14.13.148"/>
    </reaction>
    <physiologicalReaction direction="left-to-right" evidence="16">
        <dbReference type="Rhea" id="RHEA:31980"/>
    </physiologicalReaction>
</comment>
<comment type="cofactor">
    <cofactor evidence="1 18">
        <name>FAD</name>
        <dbReference type="ChEBI" id="CHEBI:57692"/>
    </cofactor>
</comment>
<reference evidence="20" key="2">
    <citation type="submission" date="2015-02" db="UniProtKB">
        <authorList>
            <consortium name="EnsemblMetazoa"/>
        </authorList>
    </citation>
    <scope>IDENTIFICATION</scope>
</reference>
<evidence type="ECO:0000256" key="19">
    <source>
        <dbReference type="SAM" id="Phobius"/>
    </source>
</evidence>
<dbReference type="InterPro" id="IPR036188">
    <property type="entry name" value="FAD/NAD-bd_sf"/>
</dbReference>
<evidence type="ECO:0000256" key="17">
    <source>
        <dbReference type="ARBA" id="ARBA00049443"/>
    </source>
</evidence>
<evidence type="ECO:0000256" key="7">
    <source>
        <dbReference type="ARBA" id="ARBA00022827"/>
    </source>
</evidence>
<evidence type="ECO:0000256" key="8">
    <source>
        <dbReference type="ARBA" id="ARBA00022857"/>
    </source>
</evidence>
<evidence type="ECO:0000256" key="6">
    <source>
        <dbReference type="ARBA" id="ARBA00022824"/>
    </source>
</evidence>
<dbReference type="STRING" id="126957.T1J018"/>
<dbReference type="Proteomes" id="UP000014500">
    <property type="component" value="Unassembled WGS sequence"/>
</dbReference>
<evidence type="ECO:0000256" key="12">
    <source>
        <dbReference type="ARBA" id="ARBA00023136"/>
    </source>
</evidence>
<dbReference type="PRINTS" id="PR00370">
    <property type="entry name" value="FMOXYGENASE"/>
</dbReference>
<dbReference type="OMA" id="GNACENC"/>
<accession>T1J018</accession>
<dbReference type="PhylomeDB" id="T1J018"/>
<organism evidence="20 21">
    <name type="scientific">Strigamia maritima</name>
    <name type="common">European centipede</name>
    <name type="synonym">Geophilus maritimus</name>
    <dbReference type="NCBI Taxonomy" id="126957"/>
    <lineage>
        <taxon>Eukaryota</taxon>
        <taxon>Metazoa</taxon>
        <taxon>Ecdysozoa</taxon>
        <taxon>Arthropoda</taxon>
        <taxon>Myriapoda</taxon>
        <taxon>Chilopoda</taxon>
        <taxon>Pleurostigmophora</taxon>
        <taxon>Geophilomorpha</taxon>
        <taxon>Linotaeniidae</taxon>
        <taxon>Strigamia</taxon>
    </lineage>
</organism>
<dbReference type="InterPro" id="IPR020946">
    <property type="entry name" value="Flavin_mOase-like"/>
</dbReference>
<evidence type="ECO:0000313" key="20">
    <source>
        <dbReference type="EnsemblMetazoa" id="SMAR006857-PA"/>
    </source>
</evidence>
<dbReference type="GO" id="GO:0050661">
    <property type="term" value="F:NADP binding"/>
    <property type="evidence" value="ECO:0007669"/>
    <property type="project" value="InterPro"/>
</dbReference>
<dbReference type="HOGENOM" id="CLU_383727_0_0_1"/>
<dbReference type="EC" id="1.-.-.-" evidence="18"/>
<dbReference type="PANTHER" id="PTHR23023">
    <property type="entry name" value="DIMETHYLANILINE MONOOXYGENASE"/>
    <property type="match status" value="1"/>
</dbReference>
<dbReference type="GO" id="GO:0034899">
    <property type="term" value="F:trimethylamine monooxygenase activity"/>
    <property type="evidence" value="ECO:0007669"/>
    <property type="project" value="UniProtKB-EC"/>
</dbReference>
<keyword evidence="6" id="KW-0256">Endoplasmic reticulum</keyword>
<evidence type="ECO:0000256" key="2">
    <source>
        <dbReference type="ARBA" id="ARBA00004389"/>
    </source>
</evidence>
<keyword evidence="21" id="KW-1185">Reference proteome</keyword>
<comment type="function">
    <text evidence="13">Broad spectrum monooxygenase that catalyzes the oxygenation of a wide variety of nitrogen- and sulfur-containing compounds including xenobiotics. Catalyzes the S-oxygenation of hypotaurine to produce taurine, an organic osmolyte involved in cell volume regulation as well as a variety of cytoprotective and developmental processes. In vitro, catalyzes the N-oxygenation of trimethylamine (TMA) to produce trimethylamine N-oxide (TMAO) and could therefore participate to the detoxification of this compound that is generated by the action of gut microbiota from dietary precursors such as choline, choline containing compounds, betaine or L-carnitine.</text>
</comment>
<evidence type="ECO:0000256" key="14">
    <source>
        <dbReference type="ARBA" id="ARBA00047338"/>
    </source>
</evidence>
<name>T1J018_STRMM</name>
<dbReference type="Pfam" id="PF00743">
    <property type="entry name" value="FMO-like"/>
    <property type="match status" value="1"/>
</dbReference>
<evidence type="ECO:0000256" key="1">
    <source>
        <dbReference type="ARBA" id="ARBA00001974"/>
    </source>
</evidence>
<protein>
    <recommendedName>
        <fullName evidence="18">Flavin-containing monooxygenase</fullName>
        <ecNumber evidence="18">1.-.-.-</ecNumber>
    </recommendedName>
</protein>
<comment type="catalytic activity">
    <reaction evidence="17">
        <text>N,N-dimethylaniline + NADPH + O2 + H(+) = N,N-dimethylaniline N-oxide + NADP(+) + H2O</text>
        <dbReference type="Rhea" id="RHEA:24468"/>
        <dbReference type="ChEBI" id="CHEBI:15377"/>
        <dbReference type="ChEBI" id="CHEBI:15378"/>
        <dbReference type="ChEBI" id="CHEBI:15379"/>
        <dbReference type="ChEBI" id="CHEBI:16269"/>
        <dbReference type="ChEBI" id="CHEBI:17735"/>
        <dbReference type="ChEBI" id="CHEBI:57783"/>
        <dbReference type="ChEBI" id="CHEBI:58349"/>
        <dbReference type="EC" id="1.14.13.8"/>
    </reaction>
    <physiologicalReaction direction="left-to-right" evidence="17">
        <dbReference type="Rhea" id="RHEA:24469"/>
    </physiologicalReaction>
</comment>
<keyword evidence="10 18" id="KW-0560">Oxidoreductase</keyword>
<dbReference type="FunFam" id="3.50.50.60:FF:000159">
    <property type="entry name" value="Dimethylaniline monooxygenase [N-oxide-forming]"/>
    <property type="match status" value="1"/>
</dbReference>
<evidence type="ECO:0000256" key="4">
    <source>
        <dbReference type="ARBA" id="ARBA00022630"/>
    </source>
</evidence>
<evidence type="ECO:0000256" key="11">
    <source>
        <dbReference type="ARBA" id="ARBA00023033"/>
    </source>
</evidence>
<dbReference type="GO" id="GO:0005789">
    <property type="term" value="C:endoplasmic reticulum membrane"/>
    <property type="evidence" value="ECO:0007669"/>
    <property type="project" value="UniProtKB-SubCell"/>
</dbReference>
<keyword evidence="5 19" id="KW-0812">Transmembrane</keyword>
<evidence type="ECO:0000256" key="18">
    <source>
        <dbReference type="RuleBase" id="RU361177"/>
    </source>
</evidence>
<keyword evidence="9 19" id="KW-1133">Transmembrane helix</keyword>
<dbReference type="EnsemblMetazoa" id="SMAR006857-RA">
    <property type="protein sequence ID" value="SMAR006857-PA"/>
    <property type="gene ID" value="SMAR006857"/>
</dbReference>
<keyword evidence="8" id="KW-0521">NADP</keyword>
<evidence type="ECO:0000256" key="9">
    <source>
        <dbReference type="ARBA" id="ARBA00022989"/>
    </source>
</evidence>
<dbReference type="EMBL" id="JH431730">
    <property type="status" value="NOT_ANNOTATED_CDS"/>
    <property type="molecule type" value="Genomic_DNA"/>
</dbReference>
<dbReference type="SUPFAM" id="SSF51905">
    <property type="entry name" value="FAD/NAD(P)-binding domain"/>
    <property type="match status" value="2"/>
</dbReference>
<comment type="catalytic activity">
    <reaction evidence="15">
        <text>hypotaurine + NADPH + O2 + H(+) = taurine + NADP(+) + H2O</text>
        <dbReference type="Rhea" id="RHEA:69819"/>
        <dbReference type="ChEBI" id="CHEBI:15377"/>
        <dbReference type="ChEBI" id="CHEBI:15378"/>
        <dbReference type="ChEBI" id="CHEBI:15379"/>
        <dbReference type="ChEBI" id="CHEBI:57783"/>
        <dbReference type="ChEBI" id="CHEBI:57853"/>
        <dbReference type="ChEBI" id="CHEBI:58349"/>
        <dbReference type="ChEBI" id="CHEBI:507393"/>
        <dbReference type="EC" id="1.14.13.8"/>
    </reaction>
    <physiologicalReaction direction="left-to-right" evidence="15">
        <dbReference type="Rhea" id="RHEA:69820"/>
    </physiologicalReaction>
</comment>
<dbReference type="AlphaFoldDB" id="T1J018"/>
<evidence type="ECO:0000256" key="13">
    <source>
        <dbReference type="ARBA" id="ARBA00045957"/>
    </source>
</evidence>
<comment type="catalytic activity">
    <reaction evidence="14">
        <text>hypotaurine + NADH + O2 + H(+) = taurine + NAD(+) + H2O</text>
        <dbReference type="Rhea" id="RHEA:74111"/>
        <dbReference type="ChEBI" id="CHEBI:15377"/>
        <dbReference type="ChEBI" id="CHEBI:15378"/>
        <dbReference type="ChEBI" id="CHEBI:15379"/>
        <dbReference type="ChEBI" id="CHEBI:57540"/>
        <dbReference type="ChEBI" id="CHEBI:57853"/>
        <dbReference type="ChEBI" id="CHEBI:57945"/>
        <dbReference type="ChEBI" id="CHEBI:507393"/>
        <dbReference type="EC" id="1.14.13.8"/>
    </reaction>
    <physiologicalReaction direction="left-to-right" evidence="14">
        <dbReference type="Rhea" id="RHEA:74112"/>
    </physiologicalReaction>
</comment>
<feature type="transmembrane region" description="Helical" evidence="19">
    <location>
        <begin position="34"/>
        <end position="58"/>
    </location>
</feature>
<dbReference type="Gene3D" id="3.50.50.60">
    <property type="entry name" value="FAD/NAD(P)-binding domain"/>
    <property type="match status" value="1"/>
</dbReference>
<evidence type="ECO:0000313" key="21">
    <source>
        <dbReference type="Proteomes" id="UP000014500"/>
    </source>
</evidence>
<dbReference type="InterPro" id="IPR050346">
    <property type="entry name" value="FMO-like"/>
</dbReference>
<reference evidence="21" key="1">
    <citation type="submission" date="2011-05" db="EMBL/GenBank/DDBJ databases">
        <authorList>
            <person name="Richards S.R."/>
            <person name="Qu J."/>
            <person name="Jiang H."/>
            <person name="Jhangiani S.N."/>
            <person name="Agravi P."/>
            <person name="Goodspeed R."/>
            <person name="Gross S."/>
            <person name="Mandapat C."/>
            <person name="Jackson L."/>
            <person name="Mathew T."/>
            <person name="Pu L."/>
            <person name="Thornton R."/>
            <person name="Saada N."/>
            <person name="Wilczek-Boney K.B."/>
            <person name="Lee S."/>
            <person name="Kovar C."/>
            <person name="Wu Y."/>
            <person name="Scherer S.E."/>
            <person name="Worley K.C."/>
            <person name="Muzny D.M."/>
            <person name="Gibbs R."/>
        </authorList>
    </citation>
    <scope>NUCLEOTIDE SEQUENCE</scope>
    <source>
        <strain evidence="21">Brora</strain>
    </source>
</reference>
<comment type="similarity">
    <text evidence="3 18">Belongs to the FMO family.</text>
</comment>
<dbReference type="InterPro" id="IPR000960">
    <property type="entry name" value="Flavin_mOase"/>
</dbReference>
<evidence type="ECO:0000256" key="10">
    <source>
        <dbReference type="ARBA" id="ARBA00023002"/>
    </source>
</evidence>
<keyword evidence="12 19" id="KW-0472">Membrane</keyword>
<dbReference type="GO" id="GO:0047822">
    <property type="term" value="F:hypotaurine monooxygenase activity"/>
    <property type="evidence" value="ECO:0007669"/>
    <property type="project" value="RHEA"/>
</dbReference>
<sequence length="721" mass="81316">MSANHPNINPNVDIDAPSTVEQSIPNYTSDRWNIFIAIIILFGLLFTVAVVSWCFFVFRGAIQGESASAISHQSFGISEPTNIRRLVLCHYCSNYCKRGVPCPHCGVYGVGMAACHKCLLFGKKGNACENCGIIIKTPTFCKQHCGVFGLNSSLIARIVGCFHHDVDRNVSMFPVEPINRRVAVIGAGASGLVALKSFLEVGLRAECYEKTNLVGGVWQFKETKCGSVPSVMRSTIANTSKEMTAFSDYPPPEEFPEFMPRECLAMYLEMYSESNRLQTHLHLSHEVVLVRKTRDHAVTGQWLITLRHKGDVWDEVFDAVAICTGLYTYPHIPQMPGMADYEGRILHSHDYKDHRGFEGKKVLVVGMGNSSADIAVELSKYSNTVYVSVRRKTKIYPRLCENGIPLDFKNTRWHHQLFQMLPRNIFNTLQSFAVRNQMDVSLGATQYDDDCHPPGILNDMIIECVQRGEVVVKGPVLHFTRHGVRFTEEPHTEFEVDIVIMATGFDPLYPFLCDMQFIDGFTIRLYKNVFPVACDHACLAVVGLFRVVGAAFPVSEMQARWVARVFRGECRLPSKSAMLADIQKQHDQAPHVRSFVRYQSLIINFLPYMDELANFIEAKPNLWYLAMTDPRLFKACYWGPLVSYQYRLQGRHSWAGARCAIMNVNKRLQSMRNPAGSDNGTLCSGRRNLHNGFSRSKLPTWLALVLTTAAVVYVYNYVYTG</sequence>
<dbReference type="GO" id="GO:0004499">
    <property type="term" value="F:N,N-dimethylaniline monooxygenase activity"/>
    <property type="evidence" value="ECO:0007669"/>
    <property type="project" value="InterPro"/>
</dbReference>
<proteinExistence type="inferred from homology"/>
<dbReference type="eggNOG" id="KOG1399">
    <property type="taxonomic scope" value="Eukaryota"/>
</dbReference>
<keyword evidence="11 18" id="KW-0503">Monooxygenase</keyword>
<evidence type="ECO:0000256" key="3">
    <source>
        <dbReference type="ARBA" id="ARBA00009183"/>
    </source>
</evidence>
<evidence type="ECO:0000256" key="15">
    <source>
        <dbReference type="ARBA" id="ARBA00048041"/>
    </source>
</evidence>
<keyword evidence="7 18" id="KW-0274">FAD</keyword>
<feature type="transmembrane region" description="Helical" evidence="19">
    <location>
        <begin position="698"/>
        <end position="718"/>
    </location>
</feature>
<evidence type="ECO:0000256" key="5">
    <source>
        <dbReference type="ARBA" id="ARBA00022692"/>
    </source>
</evidence>
<comment type="subcellular location">
    <subcellularLocation>
        <location evidence="2">Endoplasmic reticulum membrane</location>
        <topology evidence="2">Single-pass membrane protein</topology>
    </subcellularLocation>
</comment>